<evidence type="ECO:0000259" key="10">
    <source>
        <dbReference type="PROSITE" id="PS50885"/>
    </source>
</evidence>
<dbReference type="InterPro" id="IPR005467">
    <property type="entry name" value="His_kinase_dom"/>
</dbReference>
<dbReference type="EC" id="2.7.13.3" evidence="3"/>
<evidence type="ECO:0000256" key="8">
    <source>
        <dbReference type="SAM" id="Phobius"/>
    </source>
</evidence>
<dbReference type="InterPro" id="IPR036890">
    <property type="entry name" value="HATPase_C_sf"/>
</dbReference>
<dbReference type="PANTHER" id="PTHR34220:SF7">
    <property type="entry name" value="SENSOR HISTIDINE KINASE YPDA"/>
    <property type="match status" value="1"/>
</dbReference>
<evidence type="ECO:0000256" key="6">
    <source>
        <dbReference type="ARBA" id="ARBA00022777"/>
    </source>
</evidence>
<dbReference type="PANTHER" id="PTHR34220">
    <property type="entry name" value="SENSOR HISTIDINE KINASE YPDA"/>
    <property type="match status" value="1"/>
</dbReference>
<dbReference type="HOGENOM" id="CLU_426351_0_0_12"/>
<evidence type="ECO:0000256" key="5">
    <source>
        <dbReference type="ARBA" id="ARBA00022679"/>
    </source>
</evidence>
<feature type="domain" description="Histidine kinase" evidence="9">
    <location>
        <begin position="542"/>
        <end position="632"/>
    </location>
</feature>
<keyword evidence="8" id="KW-0812">Transmembrane</keyword>
<dbReference type="SUPFAM" id="SSF55874">
    <property type="entry name" value="ATPase domain of HSP90 chaperone/DNA topoisomerase II/histidine kinase"/>
    <property type="match status" value="1"/>
</dbReference>
<organism evidence="11 12">
    <name type="scientific">Winmispira thermophila (strain ATCC 49972 / DSM 6192 / RI 19.B1)</name>
    <name type="common">Spirochaeta thermophila</name>
    <dbReference type="NCBI Taxonomy" id="665571"/>
    <lineage>
        <taxon>Bacteria</taxon>
        <taxon>Pseudomonadati</taxon>
        <taxon>Spirochaetota</taxon>
        <taxon>Spirochaetia</taxon>
        <taxon>Winmispirales</taxon>
        <taxon>Winmispiraceae</taxon>
        <taxon>Winmispira</taxon>
    </lineage>
</organism>
<dbReference type="GO" id="GO:0016020">
    <property type="term" value="C:membrane"/>
    <property type="evidence" value="ECO:0007669"/>
    <property type="project" value="UniProtKB-SubCell"/>
</dbReference>
<dbReference type="eggNOG" id="COG2972">
    <property type="taxonomic scope" value="Bacteria"/>
</dbReference>
<dbReference type="InterPro" id="IPR010559">
    <property type="entry name" value="Sig_transdc_His_kin_internal"/>
</dbReference>
<comment type="catalytic activity">
    <reaction evidence="1">
        <text>ATP + protein L-histidine = ADP + protein N-phospho-L-histidine.</text>
        <dbReference type="EC" id="2.7.13.3"/>
    </reaction>
</comment>
<dbReference type="Gene3D" id="6.10.340.10">
    <property type="match status" value="1"/>
</dbReference>
<feature type="domain" description="HAMP" evidence="10">
    <location>
        <begin position="232"/>
        <end position="284"/>
    </location>
</feature>
<reference key="1">
    <citation type="submission" date="2009-08" db="EMBL/GenBank/DDBJ databases">
        <title>The genome sequence of Spirochaeta thermophila DSM6192.</title>
        <authorList>
            <person name="Angelov A."/>
            <person name="Mientus M."/>
            <person name="Wittenberg S."/>
            <person name="Lehmann R."/>
            <person name="Liesegang H."/>
            <person name="Daniel R."/>
            <person name="Liebl W."/>
        </authorList>
    </citation>
    <scope>NUCLEOTIDE SEQUENCE</scope>
    <source>
        <strain>DSM 6192</strain>
    </source>
</reference>
<dbReference type="SMART" id="SM00387">
    <property type="entry name" value="HATPase_c"/>
    <property type="match status" value="1"/>
</dbReference>
<name>E0RRZ2_WINT6</name>
<dbReference type="Pfam" id="PF02518">
    <property type="entry name" value="HATPase_c"/>
    <property type="match status" value="1"/>
</dbReference>
<dbReference type="InterPro" id="IPR050640">
    <property type="entry name" value="Bact_2-comp_sensor_kinase"/>
</dbReference>
<evidence type="ECO:0000313" key="11">
    <source>
        <dbReference type="EMBL" id="ADN01779.1"/>
    </source>
</evidence>
<feature type="coiled-coil region" evidence="7">
    <location>
        <begin position="35"/>
        <end position="62"/>
    </location>
</feature>
<dbReference type="KEGG" id="sta:STHERM_c08300"/>
<dbReference type="SMART" id="SM00304">
    <property type="entry name" value="HAMP"/>
    <property type="match status" value="1"/>
</dbReference>
<dbReference type="GO" id="GO:0000155">
    <property type="term" value="F:phosphorelay sensor kinase activity"/>
    <property type="evidence" value="ECO:0007669"/>
    <property type="project" value="InterPro"/>
</dbReference>
<evidence type="ECO:0000256" key="4">
    <source>
        <dbReference type="ARBA" id="ARBA00022553"/>
    </source>
</evidence>
<comment type="subcellular location">
    <subcellularLocation>
        <location evidence="2">Membrane</location>
    </subcellularLocation>
</comment>
<accession>E0RRZ2</accession>
<evidence type="ECO:0000256" key="3">
    <source>
        <dbReference type="ARBA" id="ARBA00012438"/>
    </source>
</evidence>
<dbReference type="Pfam" id="PF00672">
    <property type="entry name" value="HAMP"/>
    <property type="match status" value="1"/>
</dbReference>
<keyword evidence="6" id="KW-0418">Kinase</keyword>
<dbReference type="CDD" id="cd06225">
    <property type="entry name" value="HAMP"/>
    <property type="match status" value="1"/>
</dbReference>
<keyword evidence="5" id="KW-0808">Transferase</keyword>
<protein>
    <recommendedName>
        <fullName evidence="3">histidine kinase</fullName>
        <ecNumber evidence="3">2.7.13.3</ecNumber>
    </recommendedName>
</protein>
<dbReference type="PROSITE" id="PS50885">
    <property type="entry name" value="HAMP"/>
    <property type="match status" value="1"/>
</dbReference>
<dbReference type="PaxDb" id="665571-STHERM_c08300"/>
<dbReference type="AlphaFoldDB" id="E0RRZ2"/>
<reference evidence="11 12" key="2">
    <citation type="journal article" date="2010" name="J. Bacteriol.">
        <title>Genome sequence of the polysaccharide-degrading, thermophilic anaerobe Spirochaeta thermophila DSM 6192.</title>
        <authorList>
            <person name="Angelov A."/>
            <person name="Liebl S."/>
            <person name="Ballschmiter M."/>
            <person name="Bomeke M."/>
            <person name="Lehmann R."/>
            <person name="Liesegang H."/>
            <person name="Daniel R."/>
            <person name="Liebl W."/>
        </authorList>
    </citation>
    <scope>NUCLEOTIDE SEQUENCE [LARGE SCALE GENOMIC DNA]</scope>
    <source>
        <strain evidence="12">ATCC 49972 / DSM 6192 / RI 19.B1</strain>
    </source>
</reference>
<dbReference type="Proteomes" id="UP000001296">
    <property type="component" value="Chromosome"/>
</dbReference>
<sequence>MRMRLKFGLITLLVFMGFLFVIVLNFVILARIESITEVARTSDRLLDEVRRLRNRVKETMIAAFSPGIYGSLKDVVYFDPPVSLVRNLRSESEGFFSRLSGFLESAPLQRLVRQGMLQNEYETALIMKDKAASRLREFCEGMELLQERDLFADPTLYATIQSSTDPRLIRIFSTARETSYYLVNSFEGYLGYFTEALEEEALRSKYVLRASLLAFSFLSVLLTTVVLTVFSRRIVGRLRAVESAIRDLAGGRLSVSLDFRSGDEFEDLAANFRRYAGLFEQNIRRMVEVVREVATEAVAYENRITAYEPDKLKGLLSYVHRVLVEYITREESIDAAGIALPGKNGCTWSVYEGDPSFRDEVGGLLGTMETEPPHGGVLLEASAGIHLLVGHVGIGERSFGLLVLVARREFSDLERIRFENFLELGALTIDNALKYQELLERKHMEYETLQSQISPHFLFNVLTCLLALNRMKEHVAVEQAIFSLKGLLRYTIESKAVVPLRDELGFIEDYLRLQQLRFGERLSWEILFPREADGLPFPKLLLQPLVENAVVHGLEDVSEGGHIWIRVTVGGGFLHITVEDDGRGFHMKTMKEGVGLANVRRRLQLLFQHARLEISSSPGKGTVSIVSIPLKELKRIHAHTHR</sequence>
<keyword evidence="8" id="KW-1133">Transmembrane helix</keyword>
<keyword evidence="8" id="KW-0472">Membrane</keyword>
<evidence type="ECO:0000313" key="12">
    <source>
        <dbReference type="Proteomes" id="UP000001296"/>
    </source>
</evidence>
<dbReference type="Pfam" id="PF06580">
    <property type="entry name" value="His_kinase"/>
    <property type="match status" value="1"/>
</dbReference>
<feature type="transmembrane region" description="Helical" evidence="8">
    <location>
        <begin position="7"/>
        <end position="30"/>
    </location>
</feature>
<dbReference type="InterPro" id="IPR003660">
    <property type="entry name" value="HAMP_dom"/>
</dbReference>
<dbReference type="EMBL" id="CP001698">
    <property type="protein sequence ID" value="ADN01779.1"/>
    <property type="molecule type" value="Genomic_DNA"/>
</dbReference>
<keyword evidence="4" id="KW-0597">Phosphoprotein</keyword>
<evidence type="ECO:0000256" key="7">
    <source>
        <dbReference type="SAM" id="Coils"/>
    </source>
</evidence>
<dbReference type="Gene3D" id="3.30.565.10">
    <property type="entry name" value="Histidine kinase-like ATPase, C-terminal domain"/>
    <property type="match status" value="1"/>
</dbReference>
<gene>
    <name evidence="11" type="ordered locus">STHERM_c08300</name>
</gene>
<proteinExistence type="predicted"/>
<dbReference type="InterPro" id="IPR003594">
    <property type="entry name" value="HATPase_dom"/>
</dbReference>
<evidence type="ECO:0000259" key="9">
    <source>
        <dbReference type="PROSITE" id="PS50109"/>
    </source>
</evidence>
<evidence type="ECO:0000256" key="2">
    <source>
        <dbReference type="ARBA" id="ARBA00004370"/>
    </source>
</evidence>
<evidence type="ECO:0000256" key="1">
    <source>
        <dbReference type="ARBA" id="ARBA00000085"/>
    </source>
</evidence>
<dbReference type="RefSeq" id="WP_013313620.1">
    <property type="nucleotide sequence ID" value="NC_014484.1"/>
</dbReference>
<keyword evidence="7" id="KW-0175">Coiled coil</keyword>
<dbReference type="PROSITE" id="PS50109">
    <property type="entry name" value="HIS_KIN"/>
    <property type="match status" value="1"/>
</dbReference>